<dbReference type="PROSITE" id="PS51459">
    <property type="entry name" value="FIDO"/>
    <property type="match status" value="1"/>
</dbReference>
<evidence type="ECO:0000256" key="6">
    <source>
        <dbReference type="ARBA" id="ARBA00047939"/>
    </source>
</evidence>
<dbReference type="AlphaFoldDB" id="E6YGD8"/>
<evidence type="ECO:0000256" key="2">
    <source>
        <dbReference type="ARBA" id="ARBA00022695"/>
    </source>
</evidence>
<keyword evidence="10" id="KW-1185">Reference proteome</keyword>
<evidence type="ECO:0000256" key="4">
    <source>
        <dbReference type="ARBA" id="ARBA00022840"/>
    </source>
</evidence>
<proteinExistence type="predicted"/>
<dbReference type="PANTHER" id="PTHR39560:SF1">
    <property type="entry name" value="PROTEIN ADENYLYLTRANSFERASE FIC-RELATED"/>
    <property type="match status" value="1"/>
</dbReference>
<dbReference type="eggNOG" id="COG2184">
    <property type="taxonomic scope" value="Bacteria"/>
</dbReference>
<dbReference type="EC" id="2.7.7.108" evidence="5"/>
<protein>
    <recommendedName>
        <fullName evidence="5">protein adenylyltransferase</fullName>
        <ecNumber evidence="5">2.7.7.108</ecNumber>
    </recommendedName>
</protein>
<dbReference type="GO" id="GO:0051302">
    <property type="term" value="P:regulation of cell division"/>
    <property type="evidence" value="ECO:0007669"/>
    <property type="project" value="TreeGrafter"/>
</dbReference>
<evidence type="ECO:0000256" key="1">
    <source>
        <dbReference type="ARBA" id="ARBA00022679"/>
    </source>
</evidence>
<dbReference type="RefSeq" id="WP_013544596.1">
    <property type="nucleotide sequence ID" value="NC_014932.1"/>
</dbReference>
<dbReference type="SUPFAM" id="SSF140931">
    <property type="entry name" value="Fic-like"/>
    <property type="match status" value="1"/>
</dbReference>
<evidence type="ECO:0000256" key="5">
    <source>
        <dbReference type="ARBA" id="ARBA00034531"/>
    </source>
</evidence>
<feature type="domain" description="Fido" evidence="8">
    <location>
        <begin position="136"/>
        <end position="308"/>
    </location>
</feature>
<dbReference type="GO" id="GO:0070733">
    <property type="term" value="F:AMPylase activity"/>
    <property type="evidence" value="ECO:0007669"/>
    <property type="project" value="UniProtKB-EC"/>
</dbReference>
<dbReference type="PANTHER" id="PTHR39560">
    <property type="entry name" value="PROTEIN ADENYLYLTRANSFERASE FIC-RELATED"/>
    <property type="match status" value="1"/>
</dbReference>
<reference evidence="10" key="1">
    <citation type="submission" date="2009-11" db="EMBL/GenBank/DDBJ databases">
        <title>Genome sequencing of Bartonella species and comparative genomics.</title>
        <authorList>
            <person name="Engel P."/>
            <person name="Salzburger W."/>
            <person name="Marius L."/>
            <person name="Chao-Chin C."/>
            <person name="Soichi M."/>
            <person name="Christa L."/>
            <person name="Alexandra C."/>
            <person name="Aurelie L."/>
            <person name="Claudine M."/>
            <person name="Stephan S.C."/>
            <person name="Christoph D."/>
        </authorList>
    </citation>
    <scope>NUCLEOTIDE SEQUENCE [LARGE SCALE GENOMIC DNA]</scope>
    <source>
        <strain evidence="10">CIP 104772 / 73</strain>
    </source>
</reference>
<evidence type="ECO:0000256" key="7">
    <source>
        <dbReference type="ARBA" id="ARBA00048696"/>
    </source>
</evidence>
<reference evidence="9 10" key="2">
    <citation type="journal article" date="2011" name="PLoS Genet.">
        <title>Parallel evolution of a type IV secretion system in radiating lineages of the host-restricted bacterial pathogen Bartonella.</title>
        <authorList>
            <person name="Engel P."/>
            <person name="Salzburger W."/>
            <person name="Liesch M."/>
            <person name="Chang C.C."/>
            <person name="Maruyama S."/>
            <person name="Lanz C."/>
            <person name="Calteau A."/>
            <person name="Lajus A."/>
            <person name="Medigue C."/>
            <person name="Schuster S.C."/>
            <person name="Dehio C."/>
        </authorList>
    </citation>
    <scope>NUCLEOTIDE SEQUENCE [LARGE SCALE GENOMIC DNA]</scope>
    <source>
        <strain evidence="10">CIP 104772 / 73</strain>
    </source>
</reference>
<keyword evidence="1" id="KW-0808">Transferase</keyword>
<dbReference type="InterPro" id="IPR040548">
    <property type="entry name" value="BepA_ID"/>
</dbReference>
<gene>
    <name evidence="9" type="ordered locus">BARCL_0245</name>
</gene>
<comment type="catalytic activity">
    <reaction evidence="7">
        <text>L-tyrosyl-[protein] + ATP = O-(5'-adenylyl)-L-tyrosyl-[protein] + diphosphate</text>
        <dbReference type="Rhea" id="RHEA:54288"/>
        <dbReference type="Rhea" id="RHEA-COMP:10136"/>
        <dbReference type="Rhea" id="RHEA-COMP:13846"/>
        <dbReference type="ChEBI" id="CHEBI:30616"/>
        <dbReference type="ChEBI" id="CHEBI:33019"/>
        <dbReference type="ChEBI" id="CHEBI:46858"/>
        <dbReference type="ChEBI" id="CHEBI:83624"/>
        <dbReference type="EC" id="2.7.7.108"/>
    </reaction>
</comment>
<evidence type="ECO:0000259" key="8">
    <source>
        <dbReference type="PROSITE" id="PS51459"/>
    </source>
</evidence>
<dbReference type="InterPro" id="IPR003812">
    <property type="entry name" value="Fido"/>
</dbReference>
<dbReference type="Gene3D" id="2.40.50.140">
    <property type="entry name" value="Nucleic acid-binding proteins"/>
    <property type="match status" value="1"/>
</dbReference>
<dbReference type="InterPro" id="IPR012340">
    <property type="entry name" value="NA-bd_OB-fold"/>
</dbReference>
<dbReference type="HOGENOM" id="CLU_024177_0_0_5"/>
<dbReference type="NCBIfam" id="NF033856">
    <property type="entry name" value="T4SS_effec_BID"/>
    <property type="match status" value="1"/>
</dbReference>
<keyword evidence="2" id="KW-0548">Nucleotidyltransferase</keyword>
<dbReference type="KEGG" id="bcd:BARCL_0245"/>
<accession>E6YGD8</accession>
<evidence type="ECO:0000313" key="9">
    <source>
        <dbReference type="EMBL" id="CBI75926.1"/>
    </source>
</evidence>
<dbReference type="EMBL" id="FN645454">
    <property type="protein sequence ID" value="CBI75926.1"/>
    <property type="molecule type" value="Genomic_DNA"/>
</dbReference>
<organism evidence="9 10">
    <name type="scientific">Bartonella clarridgeiae (strain CCUG 45776 / CIP 104772 / 73)</name>
    <dbReference type="NCBI Taxonomy" id="696125"/>
    <lineage>
        <taxon>Bacteria</taxon>
        <taxon>Pseudomonadati</taxon>
        <taxon>Pseudomonadota</taxon>
        <taxon>Alphaproteobacteria</taxon>
        <taxon>Hyphomicrobiales</taxon>
        <taxon>Bartonellaceae</taxon>
        <taxon>Bartonella</taxon>
    </lineage>
</organism>
<dbReference type="Pfam" id="PF18543">
    <property type="entry name" value="ID"/>
    <property type="match status" value="1"/>
</dbReference>
<comment type="catalytic activity">
    <reaction evidence="6">
        <text>L-threonyl-[protein] + ATP = 3-O-(5'-adenylyl)-L-threonyl-[protein] + diphosphate</text>
        <dbReference type="Rhea" id="RHEA:54292"/>
        <dbReference type="Rhea" id="RHEA-COMP:11060"/>
        <dbReference type="Rhea" id="RHEA-COMP:13847"/>
        <dbReference type="ChEBI" id="CHEBI:30013"/>
        <dbReference type="ChEBI" id="CHEBI:30616"/>
        <dbReference type="ChEBI" id="CHEBI:33019"/>
        <dbReference type="ChEBI" id="CHEBI:138113"/>
        <dbReference type="EC" id="2.7.7.108"/>
    </reaction>
</comment>
<evidence type="ECO:0000256" key="3">
    <source>
        <dbReference type="ARBA" id="ARBA00022741"/>
    </source>
</evidence>
<keyword evidence="3" id="KW-0547">Nucleotide-binding</keyword>
<dbReference type="GO" id="GO:0005524">
    <property type="term" value="F:ATP binding"/>
    <property type="evidence" value="ECO:0007669"/>
    <property type="project" value="UniProtKB-KW"/>
</dbReference>
<dbReference type="InterPro" id="IPR036597">
    <property type="entry name" value="Fido-like_dom_sf"/>
</dbReference>
<dbReference type="STRING" id="696125.BARCL_0245"/>
<dbReference type="Gene3D" id="1.10.3290.10">
    <property type="entry name" value="Fido-like domain"/>
    <property type="match status" value="2"/>
</dbReference>
<keyword evidence="4" id="KW-0067">ATP-binding</keyword>
<name>E6YGD8_BARC7</name>
<evidence type="ECO:0000313" key="10">
    <source>
        <dbReference type="Proteomes" id="UP000009101"/>
    </source>
</evidence>
<sequence length="640" mass="74158">MEKDSTPNSISFLQKQPQKFHEAFDAAISLYMLDGLFISYETLEIVRKYARKGYSLEQFNNLMDNAGLKNNDVRLNARKVKINSNTLQSSNGYAYNNSRTLKNKYGMEGKAFERICAHDIIQAIVNLKEEPLPEKFDSSYLKYLHKCLFEKTFEGAGCIREPPFKFSDYLKYLHKCLFEKMFEWAGFTHELPFKFSDGTALINNEIKDGLKRIDQMLAEKNNLRGLSREEFIHEASTIFALLNNLYPFQAGSECTQRIFFEKMAEAAGHKLDFSVVTEKRMRFACHAALPSDGNDIGDITPMHHLFEDISNPEKVRILKEFMIHMRDTNVIKYVEMKNKIFVLPNEGSTYTGIYEDCSPDFIMFMVKDNYFVCKKDYFAPETLKKLRFGKELTFTASMRDNFENILIPGEKLAPLTEKKIVARIVKNASVQTSREKIERLSKRVYGDSKILNKDISLINIDSRLGKQHVKQIVDFSKYTSKLAGTVILRIRSPKRRRAQANYFKLVQEVDSYISTVIATREKILQEYQKEQERCQQVVEMPSQALQDIINLPKEDRIKALNDNPSLNKDIEDLLNKVKIRLSPREHQALDGNHYEKLARSVGISMSKAQKIAEIVQKVQIARQLTRKYKIHKSRTMGMTR</sequence>
<dbReference type="Proteomes" id="UP000009101">
    <property type="component" value="Chromosome"/>
</dbReference>